<reference evidence="1" key="1">
    <citation type="submission" date="2020-06" db="EMBL/GenBank/DDBJ databases">
        <title>Legume-microbial interactions unlock mineral nutrients during tropical forest succession.</title>
        <authorList>
            <person name="Epihov D.Z."/>
        </authorList>
    </citation>
    <scope>NUCLEOTIDE SEQUENCE [LARGE SCALE GENOMIC DNA]</scope>
    <source>
        <strain evidence="1">Pan2503</strain>
    </source>
</reference>
<organism evidence="1 2">
    <name type="scientific">Candidatus Acidiferrum panamense</name>
    <dbReference type="NCBI Taxonomy" id="2741543"/>
    <lineage>
        <taxon>Bacteria</taxon>
        <taxon>Pseudomonadati</taxon>
        <taxon>Acidobacteriota</taxon>
        <taxon>Terriglobia</taxon>
        <taxon>Candidatus Acidiferrales</taxon>
        <taxon>Candidatus Acidiferrum</taxon>
    </lineage>
</organism>
<dbReference type="InterPro" id="IPR014729">
    <property type="entry name" value="Rossmann-like_a/b/a_fold"/>
</dbReference>
<evidence type="ECO:0000313" key="2">
    <source>
        <dbReference type="Proteomes" id="UP000567293"/>
    </source>
</evidence>
<feature type="non-terminal residue" evidence="1">
    <location>
        <position position="35"/>
    </location>
</feature>
<evidence type="ECO:0000313" key="1">
    <source>
        <dbReference type="EMBL" id="MBA0087436.1"/>
    </source>
</evidence>
<dbReference type="GO" id="GO:0004592">
    <property type="term" value="F:pantoate-beta-alanine ligase activity"/>
    <property type="evidence" value="ECO:0007669"/>
    <property type="project" value="InterPro"/>
</dbReference>
<keyword evidence="2" id="KW-1185">Reference proteome</keyword>
<dbReference type="Gene3D" id="3.40.50.620">
    <property type="entry name" value="HUPs"/>
    <property type="match status" value="1"/>
</dbReference>
<dbReference type="EMBL" id="JACDQQ010002004">
    <property type="protein sequence ID" value="MBA0087436.1"/>
    <property type="molecule type" value="Genomic_DNA"/>
</dbReference>
<comment type="caution">
    <text evidence="1">The sequence shown here is derived from an EMBL/GenBank/DDBJ whole genome shotgun (WGS) entry which is preliminary data.</text>
</comment>
<dbReference type="Proteomes" id="UP000567293">
    <property type="component" value="Unassembled WGS sequence"/>
</dbReference>
<name>A0A7V8SYY6_9BACT</name>
<accession>A0A7V8SYY6</accession>
<gene>
    <name evidence="1" type="ORF">HRJ53_20825</name>
</gene>
<dbReference type="GO" id="GO:0015940">
    <property type="term" value="P:pantothenate biosynthetic process"/>
    <property type="evidence" value="ECO:0007669"/>
    <property type="project" value="InterPro"/>
</dbReference>
<dbReference type="Pfam" id="PF02569">
    <property type="entry name" value="Pantoate_ligase"/>
    <property type="match status" value="1"/>
</dbReference>
<dbReference type="SUPFAM" id="SSF52374">
    <property type="entry name" value="Nucleotidylyl transferase"/>
    <property type="match status" value="1"/>
</dbReference>
<dbReference type="AlphaFoldDB" id="A0A7V8SYY6"/>
<proteinExistence type="predicted"/>
<dbReference type="InterPro" id="IPR003721">
    <property type="entry name" value="Pantoate_ligase"/>
</dbReference>
<sequence>MEIIRTIAWMKEKARQARSENSIIGLVPTMGALHD</sequence>
<protein>
    <submittedName>
        <fullName evidence="1">Pantoate--beta-alanine ligase</fullName>
    </submittedName>
</protein>
<keyword evidence="1" id="KW-0436">Ligase</keyword>